<comment type="subunit">
    <text evidence="13">Monomer.</text>
</comment>
<feature type="binding site" evidence="12">
    <location>
        <position position="98"/>
    </location>
    <ligand>
        <name>Mn(2+)</name>
        <dbReference type="ChEBI" id="CHEBI:29035"/>
        <label>1</label>
    </ligand>
</feature>
<evidence type="ECO:0000256" key="3">
    <source>
        <dbReference type="ARBA" id="ARBA00022723"/>
    </source>
</evidence>
<evidence type="ECO:0000256" key="8">
    <source>
        <dbReference type="ARBA" id="ARBA00047746"/>
    </source>
</evidence>
<dbReference type="SUPFAM" id="SSF103365">
    <property type="entry name" value="Hypothetical protein PH1602"/>
    <property type="match status" value="1"/>
</dbReference>
<dbReference type="PROSITE" id="PS01288">
    <property type="entry name" value="UPF0027"/>
    <property type="match status" value="1"/>
</dbReference>
<feature type="binding site" evidence="11">
    <location>
        <begin position="381"/>
        <end position="384"/>
    </location>
    <ligand>
        <name>GMP</name>
        <dbReference type="ChEBI" id="CHEBI:58115"/>
    </ligand>
</feature>
<keyword evidence="2 13" id="KW-0436">Ligase</keyword>
<evidence type="ECO:0000256" key="7">
    <source>
        <dbReference type="ARBA" id="ARBA00023211"/>
    </source>
</evidence>
<feature type="binding site" evidence="11">
    <location>
        <begin position="205"/>
        <end position="209"/>
    </location>
    <ligand>
        <name>GMP</name>
        <dbReference type="ChEBI" id="CHEBI:58115"/>
    </ligand>
</feature>
<evidence type="ECO:0000256" key="13">
    <source>
        <dbReference type="RuleBase" id="RU371113"/>
    </source>
</evidence>
<gene>
    <name evidence="13" type="primary">rtcB</name>
    <name evidence="14" type="ORF">A2Y85_05530</name>
</gene>
<feature type="binding site" evidence="11">
    <location>
        <position position="483"/>
    </location>
    <ligand>
        <name>GMP</name>
        <dbReference type="ChEBI" id="CHEBI:58115"/>
    </ligand>
</feature>
<name>A0A1F4UF77_UNCW3</name>
<feature type="binding site" evidence="11">
    <location>
        <begin position="407"/>
        <end position="410"/>
    </location>
    <ligand>
        <name>GMP</name>
        <dbReference type="ChEBI" id="CHEBI:58115"/>
    </ligand>
</feature>
<evidence type="ECO:0000256" key="4">
    <source>
        <dbReference type="ARBA" id="ARBA00022741"/>
    </source>
</evidence>
<proteinExistence type="inferred from homology"/>
<reference evidence="14 15" key="1">
    <citation type="journal article" date="2016" name="Nat. Commun.">
        <title>Thousands of microbial genomes shed light on interconnected biogeochemical processes in an aquifer system.</title>
        <authorList>
            <person name="Anantharaman K."/>
            <person name="Brown C.T."/>
            <person name="Hug L.A."/>
            <person name="Sharon I."/>
            <person name="Castelle C.J."/>
            <person name="Probst A.J."/>
            <person name="Thomas B.C."/>
            <person name="Singh A."/>
            <person name="Wilkins M.J."/>
            <person name="Karaoz U."/>
            <person name="Brodie E.L."/>
            <person name="Williams K.H."/>
            <person name="Hubbard S.S."/>
            <person name="Banfield J.F."/>
        </authorList>
    </citation>
    <scope>NUCLEOTIDE SEQUENCE [LARGE SCALE GENOMIC DNA]</scope>
</reference>
<comment type="caution">
    <text evidence="14">The sequence shown here is derived from an EMBL/GenBank/DDBJ whole genome shotgun (WGS) entry which is preliminary data.</text>
</comment>
<dbReference type="EC" id="6.5.1.-" evidence="13"/>
<keyword evidence="6 11" id="KW-0342">GTP-binding</keyword>
<dbReference type="GO" id="GO:0170057">
    <property type="term" value="F:RNA ligase (GTP) activity"/>
    <property type="evidence" value="ECO:0007669"/>
    <property type="project" value="UniProtKB-EC"/>
</dbReference>
<feature type="binding site" evidence="11">
    <location>
        <begin position="332"/>
        <end position="333"/>
    </location>
    <ligand>
        <name>GMP</name>
        <dbReference type="ChEBI" id="CHEBI:58115"/>
    </ligand>
</feature>
<dbReference type="GO" id="GO:0005525">
    <property type="term" value="F:GTP binding"/>
    <property type="evidence" value="ECO:0007669"/>
    <property type="project" value="UniProtKB-KW"/>
</dbReference>
<dbReference type="AlphaFoldDB" id="A0A1F4UF77"/>
<dbReference type="GO" id="GO:0003972">
    <property type="term" value="F:RNA ligase (ATP) activity"/>
    <property type="evidence" value="ECO:0007669"/>
    <property type="project" value="TreeGrafter"/>
</dbReference>
<dbReference type="FunFam" id="3.90.1860.10:FF:000001">
    <property type="entry name" value="tRNA-splicing ligase RtcB homolog"/>
    <property type="match status" value="1"/>
</dbReference>
<feature type="active site" description="GMP-histidine intermediate" evidence="10">
    <location>
        <position position="407"/>
    </location>
</feature>
<comment type="catalytic activity">
    <reaction evidence="8">
        <text>a 3'-end 3'-phospho-ribonucleotide-RNA + a 5'-end dephospho-ribonucleoside-RNA + GTP = a ribonucleotidyl-ribonucleotide-RNA + GMP + diphosphate</text>
        <dbReference type="Rhea" id="RHEA:68076"/>
        <dbReference type="Rhea" id="RHEA-COMP:10463"/>
        <dbReference type="Rhea" id="RHEA-COMP:13936"/>
        <dbReference type="Rhea" id="RHEA-COMP:17355"/>
        <dbReference type="ChEBI" id="CHEBI:33019"/>
        <dbReference type="ChEBI" id="CHEBI:37565"/>
        <dbReference type="ChEBI" id="CHEBI:58115"/>
        <dbReference type="ChEBI" id="CHEBI:83062"/>
        <dbReference type="ChEBI" id="CHEBI:138284"/>
        <dbReference type="ChEBI" id="CHEBI:173118"/>
        <dbReference type="EC" id="6.5.1.8"/>
    </reaction>
</comment>
<evidence type="ECO:0000256" key="2">
    <source>
        <dbReference type="ARBA" id="ARBA00022598"/>
    </source>
</evidence>
<feature type="binding site" evidence="12">
    <location>
        <position position="206"/>
    </location>
    <ligand>
        <name>Mn(2+)</name>
        <dbReference type="ChEBI" id="CHEBI:29035"/>
        <label>1</label>
    </ligand>
</feature>
<evidence type="ECO:0000313" key="15">
    <source>
        <dbReference type="Proteomes" id="UP000177025"/>
    </source>
</evidence>
<feature type="binding site" evidence="12">
    <location>
        <position position="332"/>
    </location>
    <ligand>
        <name>Mn(2+)</name>
        <dbReference type="ChEBI" id="CHEBI:29035"/>
        <label>2</label>
    </ligand>
</feature>
<dbReference type="Proteomes" id="UP000177025">
    <property type="component" value="Unassembled WGS sequence"/>
</dbReference>
<protein>
    <recommendedName>
        <fullName evidence="13">tRNA-splicing ligase RtcB</fullName>
        <ecNumber evidence="13">6.5.1.-</ecNumber>
    </recommendedName>
</protein>
<dbReference type="PANTHER" id="PTHR11118">
    <property type="entry name" value="RNA-SPLICING LIGASE RTCB HOMOLOG"/>
    <property type="match status" value="1"/>
</dbReference>
<dbReference type="GO" id="GO:0046872">
    <property type="term" value="F:metal ion binding"/>
    <property type="evidence" value="ECO:0007669"/>
    <property type="project" value="UniProtKB-UniRule"/>
</dbReference>
<evidence type="ECO:0000256" key="1">
    <source>
        <dbReference type="ARBA" id="ARBA00008071"/>
    </source>
</evidence>
<evidence type="ECO:0000256" key="10">
    <source>
        <dbReference type="PIRSR" id="PIRSR601233-1"/>
    </source>
</evidence>
<evidence type="ECO:0000256" key="11">
    <source>
        <dbReference type="PIRSR" id="PIRSR601233-2"/>
    </source>
</evidence>
<dbReference type="EMBL" id="MEUM01000015">
    <property type="protein sequence ID" value="OGC43574.1"/>
    <property type="molecule type" value="Genomic_DNA"/>
</dbReference>
<evidence type="ECO:0000256" key="6">
    <source>
        <dbReference type="ARBA" id="ARBA00023134"/>
    </source>
</evidence>
<evidence type="ECO:0000256" key="9">
    <source>
        <dbReference type="ARBA" id="ARBA00049514"/>
    </source>
</evidence>
<accession>A0A1F4UF77</accession>
<dbReference type="GO" id="GO:0042245">
    <property type="term" value="P:RNA repair"/>
    <property type="evidence" value="ECO:0007669"/>
    <property type="project" value="UniProtKB-KW"/>
</dbReference>
<dbReference type="InterPro" id="IPR036025">
    <property type="entry name" value="RtcB-like_sf"/>
</dbReference>
<evidence type="ECO:0000256" key="12">
    <source>
        <dbReference type="PIRSR" id="PIRSR601233-3"/>
    </source>
</evidence>
<keyword evidence="4 11" id="KW-0547">Nucleotide-binding</keyword>
<feature type="binding site" evidence="11">
    <location>
        <position position="388"/>
    </location>
    <ligand>
        <name>GMP</name>
        <dbReference type="ChEBI" id="CHEBI:58115"/>
    </ligand>
</feature>
<dbReference type="InterPro" id="IPR001233">
    <property type="entry name" value="RtcB"/>
</dbReference>
<feature type="binding site" evidence="12">
    <location>
        <position position="238"/>
    </location>
    <ligand>
        <name>Mn(2+)</name>
        <dbReference type="ChEBI" id="CHEBI:29035"/>
        <label>2</label>
    </ligand>
</feature>
<evidence type="ECO:0000256" key="5">
    <source>
        <dbReference type="ARBA" id="ARBA00022800"/>
    </source>
</evidence>
<evidence type="ECO:0000313" key="14">
    <source>
        <dbReference type="EMBL" id="OGC43574.1"/>
    </source>
</evidence>
<dbReference type="Pfam" id="PF01139">
    <property type="entry name" value="RtcB"/>
    <property type="match status" value="1"/>
</dbReference>
<keyword evidence="5" id="KW-0692">RNA repair</keyword>
<keyword evidence="7 12" id="KW-0464">Manganese</keyword>
<dbReference type="GO" id="GO:0006396">
    <property type="term" value="P:RNA processing"/>
    <property type="evidence" value="ECO:0007669"/>
    <property type="project" value="InterPro"/>
</dbReference>
<dbReference type="PANTHER" id="PTHR11118:SF1">
    <property type="entry name" value="RNA-SPLICING LIGASE RTCB HOMOLOG"/>
    <property type="match status" value="1"/>
</dbReference>
<comment type="catalytic activity">
    <reaction evidence="9">
        <text>a 3'-end 2',3'-cyclophospho-ribonucleotide-RNA + a 5'-end dephospho-ribonucleoside-RNA + GTP + H2O = a ribonucleotidyl-ribonucleotide-RNA + GMP + diphosphate + H(+)</text>
        <dbReference type="Rhea" id="RHEA:68080"/>
        <dbReference type="Rhea" id="RHEA-COMP:10464"/>
        <dbReference type="Rhea" id="RHEA-COMP:13936"/>
        <dbReference type="Rhea" id="RHEA-COMP:17355"/>
        <dbReference type="ChEBI" id="CHEBI:15377"/>
        <dbReference type="ChEBI" id="CHEBI:15378"/>
        <dbReference type="ChEBI" id="CHEBI:33019"/>
        <dbReference type="ChEBI" id="CHEBI:37565"/>
        <dbReference type="ChEBI" id="CHEBI:58115"/>
        <dbReference type="ChEBI" id="CHEBI:83064"/>
        <dbReference type="ChEBI" id="CHEBI:138284"/>
        <dbReference type="ChEBI" id="CHEBI:173118"/>
        <dbReference type="EC" id="6.5.1.8"/>
    </reaction>
</comment>
<organism evidence="14 15">
    <name type="scientific">candidate division WOR-3 bacterium RBG_13_43_14</name>
    <dbReference type="NCBI Taxonomy" id="1802590"/>
    <lineage>
        <taxon>Bacteria</taxon>
        <taxon>Bacteria division WOR-3</taxon>
    </lineage>
</organism>
<dbReference type="Gene3D" id="3.90.1860.10">
    <property type="entry name" value="tRNA-splicing ligase RtcB"/>
    <property type="match status" value="1"/>
</dbReference>
<keyword evidence="3 12" id="KW-0479">Metal-binding</keyword>
<comment type="cofactor">
    <cofactor evidence="12 13">
        <name>Mn(2+)</name>
        <dbReference type="ChEBI" id="CHEBI:29035"/>
    </cofactor>
    <text evidence="12 13">Binds 2 manganese ions per subunit.</text>
</comment>
<sequence length="484" mass="53217">MNWHGEFIKLDDNRYKIPKEYKSGMLTDGIIYSSDELLNKIKDDQAPEQVANVAMLPGIVGNSLAMPDIHWGYGFPIGGVAAFDSENGIISPGGVGYDINCGVRLLRTDLTFNEIKPKIEELVRAMFTSVPSGVGSTGKIRIDEREVKHVLVEGANWALKHGYGWSNDIDHIEENGALAGADPEGLSKRVFERGRAQLGTLGAGNHFLEIQVVENIYDQDSAKILGIDQINQIVIMIHTGSRGLGYQICDESVRMLRPVTHKYGIAVPDQQLACAPIDSPEGKKYFAHMACAANYAWANRQCIMHWVRESFEKVLGKSAENLGLYLIYDVAHNIAKFEEYEVSGKIKKLCVHRKGATRAFPPGHPDIPSDYQAIGQPVLIPGDMGSYSYLLLGTDRALKETFGSTCHGAGRQLSRTKALERTKGRHIASELAARGIFVLSASSEVLREEVPEAYKNVDQVVDAVTRAGISRKIVRMRPVGVVKG</sequence>
<comment type="similarity">
    <text evidence="1 13">Belongs to the RtcB family.</text>
</comment>